<dbReference type="EMBL" id="AUZI01000021">
    <property type="protein sequence ID" value="KID48851.1"/>
    <property type="molecule type" value="Genomic_DNA"/>
</dbReference>
<dbReference type="PATRIC" id="fig|1226633.4.peg.1801"/>
<evidence type="ECO:0000259" key="1">
    <source>
        <dbReference type="Pfam" id="PF09820"/>
    </source>
</evidence>
<dbReference type="AlphaFoldDB" id="A0A0B4EHN8"/>
<dbReference type="InterPro" id="IPR018631">
    <property type="entry name" value="AAA-ATPase-like_dom"/>
</dbReference>
<dbReference type="PANTHER" id="PTHR34825:SF1">
    <property type="entry name" value="AAA-ATPASE-LIKE DOMAIN-CONTAINING PROTEIN"/>
    <property type="match status" value="1"/>
</dbReference>
<sequence>MSSVKLLPVGITDFREILESNYYYIDKTQWIEELFQDGAKVKLFTRPRRFGKTLNMSMLRYFLISRIGKILENFSKAWKLKILPIWQNKGNIL</sequence>
<dbReference type="Proteomes" id="UP000031184">
    <property type="component" value="Unassembled WGS sequence"/>
</dbReference>
<protein>
    <recommendedName>
        <fullName evidence="1">AAA-ATPase-like domain-containing protein</fullName>
    </recommendedName>
</protein>
<gene>
    <name evidence="2" type="ORF">C095_08925</name>
</gene>
<accession>A0A0B4EHN8</accession>
<organism evidence="2 3">
    <name type="scientific">Fusobacterium necrophorum subsp. funduliforme B35</name>
    <dbReference type="NCBI Taxonomy" id="1226633"/>
    <lineage>
        <taxon>Bacteria</taxon>
        <taxon>Fusobacteriati</taxon>
        <taxon>Fusobacteriota</taxon>
        <taxon>Fusobacteriia</taxon>
        <taxon>Fusobacteriales</taxon>
        <taxon>Fusobacteriaceae</taxon>
        <taxon>Fusobacterium</taxon>
    </lineage>
</organism>
<proteinExistence type="predicted"/>
<evidence type="ECO:0000313" key="2">
    <source>
        <dbReference type="EMBL" id="KID48851.1"/>
    </source>
</evidence>
<name>A0A0B4EHN8_9FUSO</name>
<comment type="caution">
    <text evidence="2">The sequence shown here is derived from an EMBL/GenBank/DDBJ whole genome shotgun (WGS) entry which is preliminary data.</text>
</comment>
<reference evidence="2 3" key="1">
    <citation type="submission" date="2013-08" db="EMBL/GenBank/DDBJ databases">
        <title>An opportunistic ruminal bacterium that causes liver abscesses in cattle.</title>
        <authorList>
            <person name="Benahmed F.H."/>
            <person name="Rasmussen M."/>
            <person name="Harbottle H."/>
            <person name="Soppet D."/>
            <person name="Nagaraja T.G."/>
            <person name="Davidson M."/>
        </authorList>
    </citation>
    <scope>NUCLEOTIDE SEQUENCE [LARGE SCALE GENOMIC DNA]</scope>
    <source>
        <strain evidence="2 3">B35</strain>
    </source>
</reference>
<dbReference type="PANTHER" id="PTHR34825">
    <property type="entry name" value="CONSERVED PROTEIN, WITH A WEAK D-GALACTARATE DEHYDRATASE/ALTRONATE HYDROLASE DOMAIN"/>
    <property type="match status" value="1"/>
</dbReference>
<feature type="domain" description="AAA-ATPase-like" evidence="1">
    <location>
        <begin position="8"/>
        <end position="78"/>
    </location>
</feature>
<dbReference type="Pfam" id="PF09820">
    <property type="entry name" value="AAA-ATPase_like"/>
    <property type="match status" value="1"/>
</dbReference>
<evidence type="ECO:0000313" key="3">
    <source>
        <dbReference type="Proteomes" id="UP000031184"/>
    </source>
</evidence>